<name>A0ABT5ZP86_9ACTN</name>
<dbReference type="RefSeq" id="WP_276094826.1">
    <property type="nucleotide sequence ID" value="NZ_JARJBC010000013.1"/>
</dbReference>
<comment type="caution">
    <text evidence="2">The sequence shown here is derived from an EMBL/GenBank/DDBJ whole genome shotgun (WGS) entry which is preliminary data.</text>
</comment>
<evidence type="ECO:0000313" key="3">
    <source>
        <dbReference type="Proteomes" id="UP001216579"/>
    </source>
</evidence>
<evidence type="ECO:0008006" key="4">
    <source>
        <dbReference type="Google" id="ProtNLM"/>
    </source>
</evidence>
<gene>
    <name evidence="2" type="ORF">P3G67_20955</name>
</gene>
<feature type="compositionally biased region" description="Basic and acidic residues" evidence="1">
    <location>
        <begin position="7"/>
        <end position="20"/>
    </location>
</feature>
<protein>
    <recommendedName>
        <fullName evidence="4">Regulator component</fullName>
    </recommendedName>
</protein>
<proteinExistence type="predicted"/>
<evidence type="ECO:0000313" key="2">
    <source>
        <dbReference type="EMBL" id="MDF3291649.1"/>
    </source>
</evidence>
<dbReference type="Proteomes" id="UP001216579">
    <property type="component" value="Unassembled WGS sequence"/>
</dbReference>
<accession>A0ABT5ZP86</accession>
<organism evidence="2 3">
    <name type="scientific">Streptomyces silvisoli</name>
    <dbReference type="NCBI Taxonomy" id="3034235"/>
    <lineage>
        <taxon>Bacteria</taxon>
        <taxon>Bacillati</taxon>
        <taxon>Actinomycetota</taxon>
        <taxon>Actinomycetes</taxon>
        <taxon>Kitasatosporales</taxon>
        <taxon>Streptomycetaceae</taxon>
        <taxon>Streptomyces</taxon>
    </lineage>
</organism>
<reference evidence="2 3" key="1">
    <citation type="submission" date="2023-03" db="EMBL/GenBank/DDBJ databases">
        <title>Draft genome sequence of Streptomyces sp. RB6PN23 isolated from peat swamp forest in Thailand.</title>
        <authorList>
            <person name="Klaysubun C."/>
            <person name="Duangmal K."/>
        </authorList>
    </citation>
    <scope>NUCLEOTIDE SEQUENCE [LARGE SCALE GENOMIC DNA]</scope>
    <source>
        <strain evidence="2 3">RB6PN23</strain>
    </source>
</reference>
<sequence length="194" mass="21457">MPYTGKSTDRTPLERHRERERERELCRRCRTVLDGIRLPRPFSVAALCRQLSERRGRPLHLHMLPAEVATAGACGLWLATETDDHIFFERRTTRPHQDHIILHEIAHLLFDHHSAGARDGGALGGLLPDLDLRLVRRLLARTSYTTDQEREAEMLASLIRTEADRPAAPAASGVLGGLEAALGVDGTGEIPAAG</sequence>
<evidence type="ECO:0000256" key="1">
    <source>
        <dbReference type="SAM" id="MobiDB-lite"/>
    </source>
</evidence>
<feature type="region of interest" description="Disordered" evidence="1">
    <location>
        <begin position="1"/>
        <end position="20"/>
    </location>
</feature>
<dbReference type="EMBL" id="JARJBC010000013">
    <property type="protein sequence ID" value="MDF3291649.1"/>
    <property type="molecule type" value="Genomic_DNA"/>
</dbReference>
<keyword evidence="3" id="KW-1185">Reference proteome</keyword>